<feature type="transmembrane region" description="Helical" evidence="7">
    <location>
        <begin position="79"/>
        <end position="105"/>
    </location>
</feature>
<evidence type="ECO:0000256" key="6">
    <source>
        <dbReference type="RuleBase" id="RU362091"/>
    </source>
</evidence>
<dbReference type="GO" id="GO:0016020">
    <property type="term" value="C:membrane"/>
    <property type="evidence" value="ECO:0007669"/>
    <property type="project" value="UniProtKB-SubCell"/>
</dbReference>
<dbReference type="PROSITE" id="PS50283">
    <property type="entry name" value="NA_SOLUT_SYMP_3"/>
    <property type="match status" value="1"/>
</dbReference>
<keyword evidence="9" id="KW-1185">Reference proteome</keyword>
<evidence type="ECO:0000256" key="2">
    <source>
        <dbReference type="ARBA" id="ARBA00006434"/>
    </source>
</evidence>
<organism evidence="8 9">
    <name type="scientific">Phaeodactylibacter luteus</name>
    <dbReference type="NCBI Taxonomy" id="1564516"/>
    <lineage>
        <taxon>Bacteria</taxon>
        <taxon>Pseudomonadati</taxon>
        <taxon>Bacteroidota</taxon>
        <taxon>Saprospiria</taxon>
        <taxon>Saprospirales</taxon>
        <taxon>Haliscomenobacteraceae</taxon>
        <taxon>Phaeodactylibacter</taxon>
    </lineage>
</organism>
<dbReference type="OrthoDB" id="1190692at2"/>
<feature type="transmembrane region" description="Helical" evidence="7">
    <location>
        <begin position="125"/>
        <end position="142"/>
    </location>
</feature>
<proteinExistence type="inferred from homology"/>
<keyword evidence="3 7" id="KW-0812">Transmembrane</keyword>
<evidence type="ECO:0000256" key="5">
    <source>
        <dbReference type="ARBA" id="ARBA00023136"/>
    </source>
</evidence>
<feature type="transmembrane region" description="Helical" evidence="7">
    <location>
        <begin position="450"/>
        <end position="473"/>
    </location>
</feature>
<feature type="transmembrane region" description="Helical" evidence="7">
    <location>
        <begin position="366"/>
        <end position="385"/>
    </location>
</feature>
<feature type="transmembrane region" description="Helical" evidence="7">
    <location>
        <begin position="268"/>
        <end position="291"/>
    </location>
</feature>
<feature type="transmembrane region" description="Helical" evidence="7">
    <location>
        <begin position="391"/>
        <end position="410"/>
    </location>
</feature>
<keyword evidence="5 7" id="KW-0472">Membrane</keyword>
<dbReference type="Gene3D" id="1.20.1730.10">
    <property type="entry name" value="Sodium/glucose cotransporter"/>
    <property type="match status" value="1"/>
</dbReference>
<feature type="transmembrane region" description="Helical" evidence="7">
    <location>
        <begin position="55"/>
        <end position="73"/>
    </location>
</feature>
<feature type="transmembrane region" description="Helical" evidence="7">
    <location>
        <begin position="225"/>
        <end position="247"/>
    </location>
</feature>
<name>A0A5C6RGR5_9BACT</name>
<feature type="transmembrane region" description="Helical" evidence="7">
    <location>
        <begin position="192"/>
        <end position="213"/>
    </location>
</feature>
<feature type="transmembrane region" description="Helical" evidence="7">
    <location>
        <begin position="303"/>
        <end position="326"/>
    </location>
</feature>
<keyword evidence="4 7" id="KW-1133">Transmembrane helix</keyword>
<accession>A0A5C6RGR5</accession>
<evidence type="ECO:0000256" key="7">
    <source>
        <dbReference type="SAM" id="Phobius"/>
    </source>
</evidence>
<reference evidence="8 9" key="1">
    <citation type="submission" date="2019-08" db="EMBL/GenBank/DDBJ databases">
        <title>Genome of Phaeodactylibacter luteus.</title>
        <authorList>
            <person name="Bowman J.P."/>
        </authorList>
    </citation>
    <scope>NUCLEOTIDE SEQUENCE [LARGE SCALE GENOMIC DNA]</scope>
    <source>
        <strain evidence="8 9">KCTC 42180</strain>
    </source>
</reference>
<dbReference type="Pfam" id="PF00474">
    <property type="entry name" value="SSF"/>
    <property type="match status" value="1"/>
</dbReference>
<evidence type="ECO:0000256" key="1">
    <source>
        <dbReference type="ARBA" id="ARBA00004141"/>
    </source>
</evidence>
<dbReference type="EMBL" id="VOOR01000054">
    <property type="protein sequence ID" value="TXB61556.1"/>
    <property type="molecule type" value="Genomic_DNA"/>
</dbReference>
<dbReference type="AlphaFoldDB" id="A0A5C6RGR5"/>
<evidence type="ECO:0000256" key="3">
    <source>
        <dbReference type="ARBA" id="ARBA00022692"/>
    </source>
</evidence>
<dbReference type="Proteomes" id="UP000321580">
    <property type="component" value="Unassembled WGS sequence"/>
</dbReference>
<comment type="subcellular location">
    <subcellularLocation>
        <location evidence="1">Membrane</location>
        <topology evidence="1">Multi-pass membrane protein</topology>
    </subcellularLocation>
</comment>
<dbReference type="InterPro" id="IPR001734">
    <property type="entry name" value="Na/solute_symporter"/>
</dbReference>
<gene>
    <name evidence="8" type="ORF">FRY97_18590</name>
</gene>
<comment type="caution">
    <text evidence="8">The sequence shown here is derived from an EMBL/GenBank/DDBJ whole genome shotgun (WGS) entry which is preliminary data.</text>
</comment>
<feature type="transmembrane region" description="Helical" evidence="7">
    <location>
        <begin position="162"/>
        <end position="180"/>
    </location>
</feature>
<evidence type="ECO:0000313" key="8">
    <source>
        <dbReference type="EMBL" id="TXB61556.1"/>
    </source>
</evidence>
<feature type="transmembrane region" description="Helical" evidence="7">
    <location>
        <begin position="17"/>
        <end position="34"/>
    </location>
</feature>
<dbReference type="InterPro" id="IPR038377">
    <property type="entry name" value="Na/Glc_symporter_sf"/>
</dbReference>
<protein>
    <submittedName>
        <fullName evidence="8">Sodium:solute symporter</fullName>
    </submittedName>
</protein>
<evidence type="ECO:0000313" key="9">
    <source>
        <dbReference type="Proteomes" id="UP000321580"/>
    </source>
</evidence>
<sequence length="488" mass="51725">MGGGCCQPPLSKLTSMVTLQWVLVIASSLLLFFLSPKATTASAFFGGTRRERSPGMIALMSSLVISWLFAKSITNAANLGLAFGLIGGVAYAAYYLSFAVAGWVIYRMRTLGGFKSIHDFLSQRFGRGALILFSLLICFRLFNEVWSNTMVIGSYFGQPGEGAYYAAIAVFTLLTLAYSLKGGMASSILTDIVQMALFGVLLAVVLGAIFPKVDYQPAPILSSGAWTMATGGNLLLVAVLQSFSYPFHDPVLTDRGFLSSPKTTLKAFLWATPLGFICIALFSTVGIYGGLEGVSGQAPVEVAKLLGGPILLVMNLIMITSAASTLDSTFTSFSKLAIIDLGLGRKGEALAISELKQSGHSHRNVFVGRSAMAILVAAGTLPVFFNPAILSATTVSGAMVAGLAPVFCLWRVKAPPLSFWLSVGFGLLCGIIYAAGYWPESWALTTGKYSHLLAVTLIELAGCFGLYALGIIFQPVHENKGNPDGSKN</sequence>
<feature type="transmembrane region" description="Helical" evidence="7">
    <location>
        <begin position="417"/>
        <end position="438"/>
    </location>
</feature>
<dbReference type="GO" id="GO:0022857">
    <property type="term" value="F:transmembrane transporter activity"/>
    <property type="evidence" value="ECO:0007669"/>
    <property type="project" value="InterPro"/>
</dbReference>
<comment type="similarity">
    <text evidence="2 6">Belongs to the sodium:solute symporter (SSF) (TC 2.A.21) family.</text>
</comment>
<evidence type="ECO:0000256" key="4">
    <source>
        <dbReference type="ARBA" id="ARBA00022989"/>
    </source>
</evidence>